<dbReference type="InterPro" id="IPR022935">
    <property type="entry name" value="ClpS"/>
</dbReference>
<keyword evidence="3" id="KW-0378">Hydrolase</keyword>
<dbReference type="HAMAP" id="MF_00302">
    <property type="entry name" value="ClpS"/>
    <property type="match status" value="1"/>
</dbReference>
<comment type="similarity">
    <text evidence="1">Belongs to the ClpS family.</text>
</comment>
<accession>A0A9D9EKQ6</accession>
<dbReference type="PANTHER" id="PTHR33473:SF19">
    <property type="entry name" value="ATP-DEPENDENT CLP PROTEASE ADAPTER PROTEIN CLPS"/>
    <property type="match status" value="1"/>
</dbReference>
<organism evidence="3 4">
    <name type="scientific">Candidatus Avitreponema avistercoris</name>
    <dbReference type="NCBI Taxonomy" id="2840705"/>
    <lineage>
        <taxon>Bacteria</taxon>
        <taxon>Pseudomonadati</taxon>
        <taxon>Spirochaetota</taxon>
        <taxon>Spirochaetia</taxon>
        <taxon>Spirochaetales</taxon>
        <taxon>Candidatus Avitreponema</taxon>
    </lineage>
</organism>
<comment type="subunit">
    <text evidence="1">Binds to the N-terminal domain of the chaperone ClpA.</text>
</comment>
<name>A0A9D9EKQ6_9SPIR</name>
<dbReference type="PANTHER" id="PTHR33473">
    <property type="entry name" value="ATP-DEPENDENT CLP PROTEASE ADAPTER PROTEIN CLPS1, CHLOROPLASTIC"/>
    <property type="match status" value="1"/>
</dbReference>
<protein>
    <recommendedName>
        <fullName evidence="1">ATP-dependent Clp protease adapter protein ClpS</fullName>
    </recommendedName>
</protein>
<dbReference type="Proteomes" id="UP000823616">
    <property type="component" value="Unassembled WGS sequence"/>
</dbReference>
<evidence type="ECO:0000259" key="2">
    <source>
        <dbReference type="Pfam" id="PF02617"/>
    </source>
</evidence>
<evidence type="ECO:0000313" key="4">
    <source>
        <dbReference type="Proteomes" id="UP000823616"/>
    </source>
</evidence>
<reference evidence="3" key="1">
    <citation type="submission" date="2020-10" db="EMBL/GenBank/DDBJ databases">
        <authorList>
            <person name="Gilroy R."/>
        </authorList>
    </citation>
    <scope>NUCLEOTIDE SEQUENCE</scope>
    <source>
        <strain evidence="3">B3-4054</strain>
    </source>
</reference>
<evidence type="ECO:0000256" key="1">
    <source>
        <dbReference type="HAMAP-Rule" id="MF_00302"/>
    </source>
</evidence>
<dbReference type="EMBL" id="JADIMS010000011">
    <property type="protein sequence ID" value="MBO8449637.1"/>
    <property type="molecule type" value="Genomic_DNA"/>
</dbReference>
<dbReference type="InterPro" id="IPR003769">
    <property type="entry name" value="ClpS_core"/>
</dbReference>
<dbReference type="GO" id="GO:0030163">
    <property type="term" value="P:protein catabolic process"/>
    <property type="evidence" value="ECO:0007669"/>
    <property type="project" value="InterPro"/>
</dbReference>
<proteinExistence type="inferred from homology"/>
<dbReference type="Pfam" id="PF02617">
    <property type="entry name" value="ClpS"/>
    <property type="match status" value="1"/>
</dbReference>
<sequence>MNEISPRASGLPDCSAYEGPDFPAKKKVLLLNDDFTTQDFVVAVLMLIFHKSGEEAVALMETVHRTGKGYVGEYPYDIAATKCAQVRKAAKERGFPLRCILE</sequence>
<keyword evidence="3" id="KW-0645">Protease</keyword>
<dbReference type="SUPFAM" id="SSF54736">
    <property type="entry name" value="ClpS-like"/>
    <property type="match status" value="1"/>
</dbReference>
<reference evidence="3" key="2">
    <citation type="journal article" date="2021" name="PeerJ">
        <title>Extensive microbial diversity within the chicken gut microbiome revealed by metagenomics and culture.</title>
        <authorList>
            <person name="Gilroy R."/>
            <person name="Ravi A."/>
            <person name="Getino M."/>
            <person name="Pursley I."/>
            <person name="Horton D.L."/>
            <person name="Alikhan N.F."/>
            <person name="Baker D."/>
            <person name="Gharbi K."/>
            <person name="Hall N."/>
            <person name="Watson M."/>
            <person name="Adriaenssens E.M."/>
            <person name="Foster-Nyarko E."/>
            <person name="Jarju S."/>
            <person name="Secka A."/>
            <person name="Antonio M."/>
            <person name="Oren A."/>
            <person name="Chaudhuri R.R."/>
            <person name="La Ragione R."/>
            <person name="Hildebrand F."/>
            <person name="Pallen M.J."/>
        </authorList>
    </citation>
    <scope>NUCLEOTIDE SEQUENCE</scope>
    <source>
        <strain evidence="3">B3-4054</strain>
    </source>
</reference>
<evidence type="ECO:0000313" key="3">
    <source>
        <dbReference type="EMBL" id="MBO8449637.1"/>
    </source>
</evidence>
<dbReference type="GO" id="GO:0006508">
    <property type="term" value="P:proteolysis"/>
    <property type="evidence" value="ECO:0007669"/>
    <property type="project" value="UniProtKB-UniRule"/>
</dbReference>
<dbReference type="GO" id="GO:0008233">
    <property type="term" value="F:peptidase activity"/>
    <property type="evidence" value="ECO:0007669"/>
    <property type="project" value="UniProtKB-KW"/>
</dbReference>
<dbReference type="Gene3D" id="3.30.1390.10">
    <property type="match status" value="1"/>
</dbReference>
<comment type="caution">
    <text evidence="3">The sequence shown here is derived from an EMBL/GenBank/DDBJ whole genome shotgun (WGS) entry which is preliminary data.</text>
</comment>
<gene>
    <name evidence="1" type="primary">clpS</name>
    <name evidence="3" type="ORF">IAA96_00855</name>
</gene>
<dbReference type="AlphaFoldDB" id="A0A9D9EKQ6"/>
<comment type="function">
    <text evidence="1">Involved in the modulation of the specificity of the ClpAP-mediated ATP-dependent protein degradation.</text>
</comment>
<dbReference type="InterPro" id="IPR014719">
    <property type="entry name" value="Ribosomal_bL12_C/ClpS-like"/>
</dbReference>
<feature type="domain" description="Adaptor protein ClpS core" evidence="2">
    <location>
        <begin position="25"/>
        <end position="99"/>
    </location>
</feature>